<evidence type="ECO:0000256" key="2">
    <source>
        <dbReference type="ARBA" id="ARBA00006285"/>
    </source>
</evidence>
<evidence type="ECO:0000259" key="7">
    <source>
        <dbReference type="Pfam" id="PF00728"/>
    </source>
</evidence>
<evidence type="ECO:0000256" key="3">
    <source>
        <dbReference type="ARBA" id="ARBA00012663"/>
    </source>
</evidence>
<dbReference type="EMBL" id="JACHGJ010000002">
    <property type="protein sequence ID" value="MBB6479527.1"/>
    <property type="molecule type" value="Genomic_DNA"/>
</dbReference>
<dbReference type="InterPro" id="IPR029018">
    <property type="entry name" value="Hex-like_dom2"/>
</dbReference>
<dbReference type="PANTHER" id="PTHR22600">
    <property type="entry name" value="BETA-HEXOSAMINIDASE"/>
    <property type="match status" value="1"/>
</dbReference>
<dbReference type="Proteomes" id="UP000587760">
    <property type="component" value="Unassembled WGS sequence"/>
</dbReference>
<dbReference type="Pfam" id="PF02838">
    <property type="entry name" value="Glyco_hydro_20b"/>
    <property type="match status" value="1"/>
</dbReference>
<keyword evidence="10" id="KW-1185">Reference proteome</keyword>
<dbReference type="PIRSF" id="PIRSF001093">
    <property type="entry name" value="B-hxosamndse_ab_euk"/>
    <property type="match status" value="1"/>
</dbReference>
<dbReference type="GO" id="GO:0004563">
    <property type="term" value="F:beta-N-acetylhexosaminidase activity"/>
    <property type="evidence" value="ECO:0007669"/>
    <property type="project" value="UniProtKB-EC"/>
</dbReference>
<evidence type="ECO:0000313" key="10">
    <source>
        <dbReference type="Proteomes" id="UP000587760"/>
    </source>
</evidence>
<dbReference type="SUPFAM" id="SSF55545">
    <property type="entry name" value="beta-N-acetylhexosaminidase-like domain"/>
    <property type="match status" value="1"/>
</dbReference>
<evidence type="ECO:0000256" key="4">
    <source>
        <dbReference type="ARBA" id="ARBA00022801"/>
    </source>
</evidence>
<keyword evidence="4 9" id="KW-0378">Hydrolase</keyword>
<dbReference type="GO" id="GO:0030203">
    <property type="term" value="P:glycosaminoglycan metabolic process"/>
    <property type="evidence" value="ECO:0007669"/>
    <property type="project" value="TreeGrafter"/>
</dbReference>
<organism evidence="9 10">
    <name type="scientific">Spirochaeta isovalerica</name>
    <dbReference type="NCBI Taxonomy" id="150"/>
    <lineage>
        <taxon>Bacteria</taxon>
        <taxon>Pseudomonadati</taxon>
        <taxon>Spirochaetota</taxon>
        <taxon>Spirochaetia</taxon>
        <taxon>Spirochaetales</taxon>
        <taxon>Spirochaetaceae</taxon>
        <taxon>Spirochaeta</taxon>
    </lineage>
</organism>
<dbReference type="GO" id="GO:0005975">
    <property type="term" value="P:carbohydrate metabolic process"/>
    <property type="evidence" value="ECO:0007669"/>
    <property type="project" value="InterPro"/>
</dbReference>
<evidence type="ECO:0000256" key="5">
    <source>
        <dbReference type="ARBA" id="ARBA00023295"/>
    </source>
</evidence>
<dbReference type="PANTHER" id="PTHR22600:SF57">
    <property type="entry name" value="BETA-N-ACETYLHEXOSAMINIDASE"/>
    <property type="match status" value="1"/>
</dbReference>
<dbReference type="SUPFAM" id="SSF51445">
    <property type="entry name" value="(Trans)glycosidases"/>
    <property type="match status" value="1"/>
</dbReference>
<accession>A0A841R8L7</accession>
<dbReference type="AlphaFoldDB" id="A0A841R8L7"/>
<evidence type="ECO:0000313" key="9">
    <source>
        <dbReference type="EMBL" id="MBB6479527.1"/>
    </source>
</evidence>
<evidence type="ECO:0000256" key="1">
    <source>
        <dbReference type="ARBA" id="ARBA00001231"/>
    </source>
</evidence>
<protein>
    <recommendedName>
        <fullName evidence="3">beta-N-acetylhexosaminidase</fullName>
        <ecNumber evidence="3">3.2.1.52</ecNumber>
    </recommendedName>
</protein>
<dbReference type="InterPro" id="IPR017853">
    <property type="entry name" value="GH"/>
</dbReference>
<evidence type="ECO:0000256" key="6">
    <source>
        <dbReference type="PIRSR" id="PIRSR625705-1"/>
    </source>
</evidence>
<dbReference type="CDD" id="cd06563">
    <property type="entry name" value="GH20_chitobiase-like"/>
    <property type="match status" value="1"/>
</dbReference>
<comment type="catalytic activity">
    <reaction evidence="1">
        <text>Hydrolysis of terminal non-reducing N-acetyl-D-hexosamine residues in N-acetyl-beta-D-hexosaminides.</text>
        <dbReference type="EC" id="3.2.1.52"/>
    </reaction>
</comment>
<dbReference type="RefSeq" id="WP_184744836.1">
    <property type="nucleotide sequence ID" value="NZ_JACHGJ010000002.1"/>
</dbReference>
<comment type="similarity">
    <text evidence="2">Belongs to the glycosyl hydrolase 20 family.</text>
</comment>
<gene>
    <name evidence="9" type="ORF">HNR50_001185</name>
</gene>
<comment type="caution">
    <text evidence="9">The sequence shown here is derived from an EMBL/GenBank/DDBJ whole genome shotgun (WGS) entry which is preliminary data.</text>
</comment>
<dbReference type="PRINTS" id="PR00738">
    <property type="entry name" value="GLHYDRLASE20"/>
</dbReference>
<dbReference type="GO" id="GO:0016020">
    <property type="term" value="C:membrane"/>
    <property type="evidence" value="ECO:0007669"/>
    <property type="project" value="TreeGrafter"/>
</dbReference>
<name>A0A841R8L7_9SPIO</name>
<reference evidence="9 10" key="1">
    <citation type="submission" date="2020-08" db="EMBL/GenBank/DDBJ databases">
        <title>Genomic Encyclopedia of Type Strains, Phase IV (KMG-IV): sequencing the most valuable type-strain genomes for metagenomic binning, comparative biology and taxonomic classification.</title>
        <authorList>
            <person name="Goeker M."/>
        </authorList>
    </citation>
    <scope>NUCLEOTIDE SEQUENCE [LARGE SCALE GENOMIC DNA]</scope>
    <source>
        <strain evidence="9 10">DSM 2461</strain>
    </source>
</reference>
<dbReference type="InterPro" id="IPR025705">
    <property type="entry name" value="Beta_hexosaminidase_sua/sub"/>
</dbReference>
<feature type="domain" description="Beta-hexosaminidase bacterial type N-terminal" evidence="8">
    <location>
        <begin position="7"/>
        <end position="142"/>
    </location>
</feature>
<dbReference type="Gene3D" id="3.20.20.80">
    <property type="entry name" value="Glycosidases"/>
    <property type="match status" value="1"/>
</dbReference>
<dbReference type="EC" id="3.2.1.52" evidence="3"/>
<dbReference type="Gene3D" id="3.30.379.10">
    <property type="entry name" value="Chitobiase/beta-hexosaminidase domain 2-like"/>
    <property type="match status" value="1"/>
</dbReference>
<evidence type="ECO:0000259" key="8">
    <source>
        <dbReference type="Pfam" id="PF02838"/>
    </source>
</evidence>
<feature type="active site" description="Proton donor" evidence="6">
    <location>
        <position position="321"/>
    </location>
</feature>
<dbReference type="InterPro" id="IPR015882">
    <property type="entry name" value="HEX_bac_N"/>
</dbReference>
<keyword evidence="5 9" id="KW-0326">Glycosidase</keyword>
<feature type="domain" description="Glycoside hydrolase family 20 catalytic" evidence="7">
    <location>
        <begin position="145"/>
        <end position="489"/>
    </location>
</feature>
<proteinExistence type="inferred from homology"/>
<dbReference type="InterPro" id="IPR015883">
    <property type="entry name" value="Glyco_hydro_20_cat"/>
</dbReference>
<sequence>MSANNKINLIPEVSEIKTNDSIFTLKKETRIAVSSGEIMNKGHLLRNYLTGPTGYPLPLSVGKEGDLLLILEGKPDMSPDEPGDERYSISVTGKSCILKAPTPAGLARAIQTFRQLLGPEIFSQEETPLAKWEIPGCEISDYPRFGWRGMHLDVCRHFFSKEEVMRFIDLIALHRFNRFHFHLTEDQGWRIEIKKYPKLTEVGAWRDSTLIGHAQDRPRRYDDIKYGGFYTQEDIKEIVAYATIREITIVPEIDMPGHMQAAIAAYPELGCTDQTLKSLCHWGICEHILNVEESTINFMKDVLDEVMSLFPGKYIHIGGDEALKYEWEEQRRIQDRMAELGLKGEMELQSWFIRQMAEHIQSKGREVIGWDEILEGGLADGAAVMSWRGEKGGIEAAELGHKVVMAPEEYVYFDHYQGDKDKEPLAIHGLTTVEKVYSYDVLPKELPADKKHLIMGSQGQLWSEYIPDFRHLEYMAFPRVCALAEVLWTSGKKRDFSSFQKRLEIHKKRLDKLEVNYRKGI</sequence>
<dbReference type="Pfam" id="PF00728">
    <property type="entry name" value="Glyco_hydro_20"/>
    <property type="match status" value="1"/>
</dbReference>